<dbReference type="RefSeq" id="WP_093656884.1">
    <property type="nucleotide sequence ID" value="NZ_FOET01000003.1"/>
</dbReference>
<accession>A0A1H9C3Q4</accession>
<dbReference type="EMBL" id="FOET01000003">
    <property type="protein sequence ID" value="SEP95601.1"/>
    <property type="molecule type" value="Genomic_DNA"/>
</dbReference>
<keyword evidence="1" id="KW-0812">Transmembrane</keyword>
<dbReference type="AlphaFoldDB" id="A0A1H9C3Q4"/>
<keyword evidence="1" id="KW-1133">Transmembrane helix</keyword>
<proteinExistence type="predicted"/>
<dbReference type="Proteomes" id="UP000199055">
    <property type="component" value="Unassembled WGS sequence"/>
</dbReference>
<evidence type="ECO:0000313" key="2">
    <source>
        <dbReference type="EMBL" id="SEP95601.1"/>
    </source>
</evidence>
<name>A0A1H9C3Q4_9ACTN</name>
<protein>
    <submittedName>
        <fullName evidence="2">Uncharacterized protein</fullName>
    </submittedName>
</protein>
<organism evidence="2 3">
    <name type="scientific">Streptomyces radiopugnans</name>
    <dbReference type="NCBI Taxonomy" id="403935"/>
    <lineage>
        <taxon>Bacteria</taxon>
        <taxon>Bacillati</taxon>
        <taxon>Actinomycetota</taxon>
        <taxon>Actinomycetes</taxon>
        <taxon>Kitasatosporales</taxon>
        <taxon>Streptomycetaceae</taxon>
        <taxon>Streptomyces</taxon>
    </lineage>
</organism>
<sequence>MSRGSDAGDTERGLVRRRRWTGAAVTCAATALALVHVLFPELSIDSTAVALLVIALVPWLGDLFHSIELPGGARLEYRRLEERIGAAEERATRLDQQVDGAAATARVALAAANGPDPEDRRGTEDDASWAADALERLVTEYAQVRERMPSSSLRTARQERIFGEMLKVVPRVPGFDTDAMLASEKPGERVAALARLYAEPDQAKLEVLLDAAAREELPFLLYWCANTTDRLLSDTAADTDSVPVGLVRRLRTRLAELPAGSDPARSLRRILRRLDPSTTPPVTGG</sequence>
<reference evidence="2 3" key="1">
    <citation type="submission" date="2016-10" db="EMBL/GenBank/DDBJ databases">
        <authorList>
            <person name="de Groot N.N."/>
        </authorList>
    </citation>
    <scope>NUCLEOTIDE SEQUENCE [LARGE SCALE GENOMIC DNA]</scope>
    <source>
        <strain evidence="2 3">CGMCC 4.3519</strain>
    </source>
</reference>
<keyword evidence="1" id="KW-0472">Membrane</keyword>
<gene>
    <name evidence="2" type="ORF">SAMN05216481_10317</name>
</gene>
<evidence type="ECO:0000313" key="3">
    <source>
        <dbReference type="Proteomes" id="UP000199055"/>
    </source>
</evidence>
<dbReference type="STRING" id="403935.SAMN05216481_10317"/>
<keyword evidence="3" id="KW-1185">Reference proteome</keyword>
<evidence type="ECO:0000256" key="1">
    <source>
        <dbReference type="SAM" id="Phobius"/>
    </source>
</evidence>
<feature type="transmembrane region" description="Helical" evidence="1">
    <location>
        <begin position="20"/>
        <end position="40"/>
    </location>
</feature>